<dbReference type="PROSITE" id="PS51257">
    <property type="entry name" value="PROKAR_LIPOPROTEIN"/>
    <property type="match status" value="1"/>
</dbReference>
<feature type="signal peptide" evidence="2">
    <location>
        <begin position="1"/>
        <end position="17"/>
    </location>
</feature>
<feature type="region of interest" description="Disordered" evidence="1">
    <location>
        <begin position="20"/>
        <end position="70"/>
    </location>
</feature>
<keyword evidence="4" id="KW-1185">Reference proteome</keyword>
<evidence type="ECO:0000313" key="4">
    <source>
        <dbReference type="Proteomes" id="UP000241158"/>
    </source>
</evidence>
<dbReference type="Proteomes" id="UP000241158">
    <property type="component" value="Unassembled WGS sequence"/>
</dbReference>
<evidence type="ECO:0000256" key="2">
    <source>
        <dbReference type="SAM" id="SignalP"/>
    </source>
</evidence>
<accession>A0A2P7ALX4</accession>
<comment type="caution">
    <text evidence="3">The sequence shown here is derived from an EMBL/GenBank/DDBJ whole genome shotgun (WGS) entry which is preliminary data.</text>
</comment>
<feature type="chain" id="PRO_5015118207" description="Immunogenic protein" evidence="2">
    <location>
        <begin position="18"/>
        <end position="70"/>
    </location>
</feature>
<evidence type="ECO:0000313" key="3">
    <source>
        <dbReference type="EMBL" id="PSH55194.1"/>
    </source>
</evidence>
<dbReference type="AlphaFoldDB" id="A0A2P7ALX4"/>
<dbReference type="EMBL" id="PGGN01000006">
    <property type="protein sequence ID" value="PSH55194.1"/>
    <property type="molecule type" value="Genomic_DNA"/>
</dbReference>
<proteinExistence type="predicted"/>
<gene>
    <name evidence="3" type="ORF">CU100_24315</name>
</gene>
<protein>
    <recommendedName>
        <fullName evidence="5">Immunogenic protein</fullName>
    </recommendedName>
</protein>
<sequence>MTRVQLLMIAAMGVVFAGCSDQSNNQQNQTVSPEPNAQMDTKKSPQTSTGGESQTTTPSGNENKPTPPAN</sequence>
<feature type="compositionally biased region" description="Low complexity" evidence="1">
    <location>
        <begin position="44"/>
        <end position="60"/>
    </location>
</feature>
<name>A0A2P7ALX4_9HYPH</name>
<keyword evidence="2" id="KW-0732">Signal</keyword>
<reference evidence="4" key="1">
    <citation type="submission" date="2017-11" db="EMBL/GenBank/DDBJ databases">
        <authorList>
            <person name="Kuznetsova I."/>
            <person name="Sazanova A."/>
            <person name="Chirak E."/>
            <person name="Safronova V."/>
            <person name="Willems A."/>
        </authorList>
    </citation>
    <scope>NUCLEOTIDE SEQUENCE [LARGE SCALE GENOMIC DNA]</scope>
    <source>
        <strain evidence="4">PEPV15</strain>
    </source>
</reference>
<dbReference type="RefSeq" id="WP_106719199.1">
    <property type="nucleotide sequence ID" value="NZ_JACHXT010000002.1"/>
</dbReference>
<organism evidence="3 4">
    <name type="scientific">Phyllobacterium endophyticum</name>
    <dbReference type="NCBI Taxonomy" id="1149773"/>
    <lineage>
        <taxon>Bacteria</taxon>
        <taxon>Pseudomonadati</taxon>
        <taxon>Pseudomonadota</taxon>
        <taxon>Alphaproteobacteria</taxon>
        <taxon>Hyphomicrobiales</taxon>
        <taxon>Phyllobacteriaceae</taxon>
        <taxon>Phyllobacterium</taxon>
    </lineage>
</organism>
<evidence type="ECO:0000256" key="1">
    <source>
        <dbReference type="SAM" id="MobiDB-lite"/>
    </source>
</evidence>
<evidence type="ECO:0008006" key="5">
    <source>
        <dbReference type="Google" id="ProtNLM"/>
    </source>
</evidence>
<feature type="compositionally biased region" description="Polar residues" evidence="1">
    <location>
        <begin position="20"/>
        <end position="39"/>
    </location>
</feature>